<feature type="transmembrane region" description="Helical" evidence="1">
    <location>
        <begin position="12"/>
        <end position="31"/>
    </location>
</feature>
<dbReference type="RefSeq" id="WP_200556539.1">
    <property type="nucleotide sequence ID" value="NZ_JAEPES010000004.1"/>
</dbReference>
<protein>
    <submittedName>
        <fullName evidence="2">Uncharacterized protein</fullName>
    </submittedName>
</protein>
<sequence length="163" mass="17641">MRFLRWLRDHLVTADAVYGLILYSALLVVLVDDHDALETFFISSGTIVVFWAAHVYAGTIATHRGPDGEPQSMRSAFRHTISHVSGMLYAAVLPAIIVLLSAFGVLSIENAVDDALDLVVLLLAVLGYFSFAQRGAKIIVRILGAIGTGLFGVLIIILNVIVH</sequence>
<feature type="transmembrane region" description="Helical" evidence="1">
    <location>
        <begin position="115"/>
        <end position="131"/>
    </location>
</feature>
<evidence type="ECO:0000313" key="3">
    <source>
        <dbReference type="Proteomes" id="UP000636458"/>
    </source>
</evidence>
<keyword evidence="3" id="KW-1185">Reference proteome</keyword>
<feature type="transmembrane region" description="Helical" evidence="1">
    <location>
        <begin position="138"/>
        <end position="162"/>
    </location>
</feature>
<proteinExistence type="predicted"/>
<feature type="transmembrane region" description="Helical" evidence="1">
    <location>
        <begin position="37"/>
        <end position="59"/>
    </location>
</feature>
<gene>
    <name evidence="2" type="ORF">IV501_11815</name>
</gene>
<keyword evidence="1" id="KW-0812">Transmembrane</keyword>
<reference evidence="2" key="1">
    <citation type="submission" date="2021-01" db="EMBL/GenBank/DDBJ databases">
        <title>Lacisediminihabitans sp. nov. strain G11-30, isolated from Antarctic Soil.</title>
        <authorList>
            <person name="Li J."/>
        </authorList>
    </citation>
    <scope>NUCLEOTIDE SEQUENCE</scope>
    <source>
        <strain evidence="2">G11-30</strain>
    </source>
</reference>
<accession>A0A934SKE9</accession>
<organism evidence="2 3">
    <name type="scientific">Lacisediminihabitans changchengi</name>
    <dbReference type="NCBI Taxonomy" id="2787634"/>
    <lineage>
        <taxon>Bacteria</taxon>
        <taxon>Bacillati</taxon>
        <taxon>Actinomycetota</taxon>
        <taxon>Actinomycetes</taxon>
        <taxon>Micrococcales</taxon>
        <taxon>Microbacteriaceae</taxon>
        <taxon>Lacisediminihabitans</taxon>
    </lineage>
</organism>
<keyword evidence="1" id="KW-1133">Transmembrane helix</keyword>
<keyword evidence="1" id="KW-0472">Membrane</keyword>
<evidence type="ECO:0000313" key="2">
    <source>
        <dbReference type="EMBL" id="MBK4348322.1"/>
    </source>
</evidence>
<name>A0A934SKE9_9MICO</name>
<comment type="caution">
    <text evidence="2">The sequence shown here is derived from an EMBL/GenBank/DDBJ whole genome shotgun (WGS) entry which is preliminary data.</text>
</comment>
<dbReference type="Proteomes" id="UP000636458">
    <property type="component" value="Unassembled WGS sequence"/>
</dbReference>
<feature type="transmembrane region" description="Helical" evidence="1">
    <location>
        <begin position="80"/>
        <end position="103"/>
    </location>
</feature>
<dbReference type="AlphaFoldDB" id="A0A934SKE9"/>
<evidence type="ECO:0000256" key="1">
    <source>
        <dbReference type="SAM" id="Phobius"/>
    </source>
</evidence>
<dbReference type="EMBL" id="JAEPES010000004">
    <property type="protein sequence ID" value="MBK4348322.1"/>
    <property type="molecule type" value="Genomic_DNA"/>
</dbReference>